<proteinExistence type="predicted"/>
<evidence type="ECO:0000256" key="1">
    <source>
        <dbReference type="SAM" id="SignalP"/>
    </source>
</evidence>
<dbReference type="EMBL" id="FOSK01000003">
    <property type="protein sequence ID" value="SFK23430.1"/>
    <property type="molecule type" value="Genomic_DNA"/>
</dbReference>
<organism evidence="2 3">
    <name type="scientific">Pseudovibrio ascidiaceicola</name>
    <dbReference type="NCBI Taxonomy" id="285279"/>
    <lineage>
        <taxon>Bacteria</taxon>
        <taxon>Pseudomonadati</taxon>
        <taxon>Pseudomonadota</taxon>
        <taxon>Alphaproteobacteria</taxon>
        <taxon>Hyphomicrobiales</taxon>
        <taxon>Stappiaceae</taxon>
        <taxon>Pseudovibrio</taxon>
    </lineage>
</organism>
<evidence type="ECO:0000313" key="3">
    <source>
        <dbReference type="Proteomes" id="UP000199598"/>
    </source>
</evidence>
<evidence type="ECO:0008006" key="4">
    <source>
        <dbReference type="Google" id="ProtNLM"/>
    </source>
</evidence>
<name>A0A1I3XV77_9HYPH</name>
<dbReference type="RefSeq" id="WP_063298258.1">
    <property type="nucleotide sequence ID" value="NZ_FOSK01000003.1"/>
</dbReference>
<gene>
    <name evidence="2" type="ORF">SAMN04488518_103173</name>
</gene>
<dbReference type="InterPro" id="IPR009333">
    <property type="entry name" value="DUF992"/>
</dbReference>
<dbReference type="Pfam" id="PF06186">
    <property type="entry name" value="DUF992"/>
    <property type="match status" value="1"/>
</dbReference>
<keyword evidence="3" id="KW-1185">Reference proteome</keyword>
<reference evidence="2 3" key="1">
    <citation type="submission" date="2016-10" db="EMBL/GenBank/DDBJ databases">
        <authorList>
            <person name="Varghese N."/>
            <person name="Submissions S."/>
        </authorList>
    </citation>
    <scope>NUCLEOTIDE SEQUENCE [LARGE SCALE GENOMIC DNA]</scope>
    <source>
        <strain evidence="2 3">DSM 16392</strain>
    </source>
</reference>
<feature type="chain" id="PRO_5045428428" description="DUF992 domain-containing protein" evidence="1">
    <location>
        <begin position="22"/>
        <end position="169"/>
    </location>
</feature>
<evidence type="ECO:0000313" key="2">
    <source>
        <dbReference type="EMBL" id="SFK23430.1"/>
    </source>
</evidence>
<comment type="caution">
    <text evidence="2">The sequence shown here is derived from an EMBL/GenBank/DDBJ whole genome shotgun (WGS) entry which is preliminary data.</text>
</comment>
<dbReference type="Proteomes" id="UP000199598">
    <property type="component" value="Unassembled WGS sequence"/>
</dbReference>
<keyword evidence="1" id="KW-0732">Signal</keyword>
<sequence length="169" mass="16893">MRKCLAFAAVAALGFSTSAYSADTPAAPAEEPKKDRPGVEVGSLTCDLVAGTNFIVGSSHELSCVFKSPSGKRIEGYTGTINSYGIDIGPVTSGTLVWGVVAPKANLKPGSLAGSYGGVSAGVTLGAGVQANVLLGGLNRSIALQPLSLQGQTGANITAGVTGLRLTKQ</sequence>
<protein>
    <recommendedName>
        <fullName evidence="4">DUF992 domain-containing protein</fullName>
    </recommendedName>
</protein>
<feature type="signal peptide" evidence="1">
    <location>
        <begin position="1"/>
        <end position="21"/>
    </location>
</feature>
<accession>A0A1I3XV77</accession>